<dbReference type="OrthoDB" id="6578444at2759"/>
<dbReference type="InParanoid" id="D6WHY5"/>
<dbReference type="AlphaFoldDB" id="D6WHY5"/>
<evidence type="ECO:0000313" key="2">
    <source>
        <dbReference type="Proteomes" id="UP000007266"/>
    </source>
</evidence>
<evidence type="ECO:0000313" key="1">
    <source>
        <dbReference type="EMBL" id="EFA00036.1"/>
    </source>
</evidence>
<name>D6WHY5_TRICA</name>
<reference evidence="1 2" key="1">
    <citation type="journal article" date="2008" name="Nature">
        <title>The genome of the model beetle and pest Tribolium castaneum.</title>
        <authorList>
            <consortium name="Tribolium Genome Sequencing Consortium"/>
            <person name="Richards S."/>
            <person name="Gibbs R.A."/>
            <person name="Weinstock G.M."/>
            <person name="Brown S.J."/>
            <person name="Denell R."/>
            <person name="Beeman R.W."/>
            <person name="Gibbs R."/>
            <person name="Beeman R.W."/>
            <person name="Brown S.J."/>
            <person name="Bucher G."/>
            <person name="Friedrich M."/>
            <person name="Grimmelikhuijzen C.J."/>
            <person name="Klingler M."/>
            <person name="Lorenzen M."/>
            <person name="Richards S."/>
            <person name="Roth S."/>
            <person name="Schroder R."/>
            <person name="Tautz D."/>
            <person name="Zdobnov E.M."/>
            <person name="Muzny D."/>
            <person name="Gibbs R.A."/>
            <person name="Weinstock G.M."/>
            <person name="Attaway T."/>
            <person name="Bell S."/>
            <person name="Buhay C.J."/>
            <person name="Chandrabose M.N."/>
            <person name="Chavez D."/>
            <person name="Clerk-Blankenburg K.P."/>
            <person name="Cree A."/>
            <person name="Dao M."/>
            <person name="Davis C."/>
            <person name="Chacko J."/>
            <person name="Dinh H."/>
            <person name="Dugan-Rocha S."/>
            <person name="Fowler G."/>
            <person name="Garner T.T."/>
            <person name="Garnes J."/>
            <person name="Gnirke A."/>
            <person name="Hawes A."/>
            <person name="Hernandez J."/>
            <person name="Hines S."/>
            <person name="Holder M."/>
            <person name="Hume J."/>
            <person name="Jhangiani S.N."/>
            <person name="Joshi V."/>
            <person name="Khan Z.M."/>
            <person name="Jackson L."/>
            <person name="Kovar C."/>
            <person name="Kowis A."/>
            <person name="Lee S."/>
            <person name="Lewis L.R."/>
            <person name="Margolis J."/>
            <person name="Morgan M."/>
            <person name="Nazareth L.V."/>
            <person name="Nguyen N."/>
            <person name="Okwuonu G."/>
            <person name="Parker D."/>
            <person name="Richards S."/>
            <person name="Ruiz S.J."/>
            <person name="Santibanez J."/>
            <person name="Savard J."/>
            <person name="Scherer S.E."/>
            <person name="Schneider B."/>
            <person name="Sodergren E."/>
            <person name="Tautz D."/>
            <person name="Vattahil S."/>
            <person name="Villasana D."/>
            <person name="White C.S."/>
            <person name="Wright R."/>
            <person name="Park Y."/>
            <person name="Beeman R.W."/>
            <person name="Lord J."/>
            <person name="Oppert B."/>
            <person name="Lorenzen M."/>
            <person name="Brown S."/>
            <person name="Wang L."/>
            <person name="Savard J."/>
            <person name="Tautz D."/>
            <person name="Richards S."/>
            <person name="Weinstock G."/>
            <person name="Gibbs R.A."/>
            <person name="Liu Y."/>
            <person name="Worley K."/>
            <person name="Weinstock G."/>
            <person name="Elsik C.G."/>
            <person name="Reese J.T."/>
            <person name="Elhaik E."/>
            <person name="Landan G."/>
            <person name="Graur D."/>
            <person name="Arensburger P."/>
            <person name="Atkinson P."/>
            <person name="Beeman R.W."/>
            <person name="Beidler J."/>
            <person name="Brown S.J."/>
            <person name="Demuth J.P."/>
            <person name="Drury D.W."/>
            <person name="Du Y.Z."/>
            <person name="Fujiwara H."/>
            <person name="Lorenzen M."/>
            <person name="Maselli V."/>
            <person name="Osanai M."/>
            <person name="Park Y."/>
            <person name="Robertson H.M."/>
            <person name="Tu Z."/>
            <person name="Wang J.J."/>
            <person name="Wang S."/>
            <person name="Richards S."/>
            <person name="Song H."/>
            <person name="Zhang L."/>
            <person name="Sodergren E."/>
            <person name="Werner D."/>
            <person name="Stanke M."/>
            <person name="Morgenstern B."/>
            <person name="Solovyev V."/>
            <person name="Kosarev P."/>
            <person name="Brown G."/>
            <person name="Chen H.C."/>
            <person name="Ermolaeva O."/>
            <person name="Hlavina W."/>
            <person name="Kapustin Y."/>
            <person name="Kiryutin B."/>
            <person name="Kitts P."/>
            <person name="Maglott D."/>
            <person name="Pruitt K."/>
            <person name="Sapojnikov V."/>
            <person name="Souvorov A."/>
            <person name="Mackey A.J."/>
            <person name="Waterhouse R.M."/>
            <person name="Wyder S."/>
            <person name="Zdobnov E.M."/>
            <person name="Zdobnov E.M."/>
            <person name="Wyder S."/>
            <person name="Kriventseva E.V."/>
            <person name="Kadowaki T."/>
            <person name="Bork P."/>
            <person name="Aranda M."/>
            <person name="Bao R."/>
            <person name="Beermann A."/>
            <person name="Berns N."/>
            <person name="Bolognesi R."/>
            <person name="Bonneton F."/>
            <person name="Bopp D."/>
            <person name="Brown S.J."/>
            <person name="Bucher G."/>
            <person name="Butts T."/>
            <person name="Chaumot A."/>
            <person name="Denell R.E."/>
            <person name="Ferrier D.E."/>
            <person name="Friedrich M."/>
            <person name="Gordon C.M."/>
            <person name="Jindra M."/>
            <person name="Klingler M."/>
            <person name="Lan Q."/>
            <person name="Lattorff H.M."/>
            <person name="Laudet V."/>
            <person name="von Levetsow C."/>
            <person name="Liu Z."/>
            <person name="Lutz R."/>
            <person name="Lynch J.A."/>
            <person name="da Fonseca R.N."/>
            <person name="Posnien N."/>
            <person name="Reuter R."/>
            <person name="Roth S."/>
            <person name="Savard J."/>
            <person name="Schinko J.B."/>
            <person name="Schmitt C."/>
            <person name="Schoppmeier M."/>
            <person name="Schroder R."/>
            <person name="Shippy T.D."/>
            <person name="Simonnet F."/>
            <person name="Marques-Souza H."/>
            <person name="Tautz D."/>
            <person name="Tomoyasu Y."/>
            <person name="Trauner J."/>
            <person name="Van der Zee M."/>
            <person name="Vervoort M."/>
            <person name="Wittkopp N."/>
            <person name="Wimmer E.A."/>
            <person name="Yang X."/>
            <person name="Jones A.K."/>
            <person name="Sattelle D.B."/>
            <person name="Ebert P.R."/>
            <person name="Nelson D."/>
            <person name="Scott J.G."/>
            <person name="Beeman R.W."/>
            <person name="Muthukrishnan S."/>
            <person name="Kramer K.J."/>
            <person name="Arakane Y."/>
            <person name="Beeman R.W."/>
            <person name="Zhu Q."/>
            <person name="Hogenkamp D."/>
            <person name="Dixit R."/>
            <person name="Oppert B."/>
            <person name="Jiang H."/>
            <person name="Zou Z."/>
            <person name="Marshall J."/>
            <person name="Elpidina E."/>
            <person name="Vinokurov K."/>
            <person name="Oppert C."/>
            <person name="Zou Z."/>
            <person name="Evans J."/>
            <person name="Lu Z."/>
            <person name="Zhao P."/>
            <person name="Sumathipala N."/>
            <person name="Altincicek B."/>
            <person name="Vilcinskas A."/>
            <person name="Williams M."/>
            <person name="Hultmark D."/>
            <person name="Hetru C."/>
            <person name="Jiang H."/>
            <person name="Grimmelikhuijzen C.J."/>
            <person name="Hauser F."/>
            <person name="Cazzamali G."/>
            <person name="Williamson M."/>
            <person name="Park Y."/>
            <person name="Li B."/>
            <person name="Tanaka Y."/>
            <person name="Predel R."/>
            <person name="Neupert S."/>
            <person name="Schachtner J."/>
            <person name="Verleyen P."/>
            <person name="Raible F."/>
            <person name="Bork P."/>
            <person name="Friedrich M."/>
            <person name="Walden K.K."/>
            <person name="Robertson H.M."/>
            <person name="Angeli S."/>
            <person name="Foret S."/>
            <person name="Bucher G."/>
            <person name="Schuetz S."/>
            <person name="Maleszka R."/>
            <person name="Wimmer E.A."/>
            <person name="Beeman R.W."/>
            <person name="Lorenzen M."/>
            <person name="Tomoyasu Y."/>
            <person name="Miller S.C."/>
            <person name="Grossmann D."/>
            <person name="Bucher G."/>
        </authorList>
    </citation>
    <scope>NUCLEOTIDE SEQUENCE [LARGE SCALE GENOMIC DNA]</scope>
    <source>
        <strain evidence="1 2">Georgia GA2</strain>
    </source>
</reference>
<dbReference type="HOGENOM" id="CLU_2280968_0_0_1"/>
<dbReference type="KEGG" id="tca:103312600"/>
<protein>
    <submittedName>
        <fullName evidence="1">Uncharacterized protein</fullName>
    </submittedName>
</protein>
<keyword evidence="2" id="KW-1185">Reference proteome</keyword>
<accession>D6WHY5</accession>
<gene>
    <name evidence="1" type="primary">AUGUSTUS-3.0.2_02844</name>
    <name evidence="1" type="ORF">TcasGA2_TC002844</name>
</gene>
<organism evidence="1 2">
    <name type="scientific">Tribolium castaneum</name>
    <name type="common">Red flour beetle</name>
    <dbReference type="NCBI Taxonomy" id="7070"/>
    <lineage>
        <taxon>Eukaryota</taxon>
        <taxon>Metazoa</taxon>
        <taxon>Ecdysozoa</taxon>
        <taxon>Arthropoda</taxon>
        <taxon>Hexapoda</taxon>
        <taxon>Insecta</taxon>
        <taxon>Pterygota</taxon>
        <taxon>Neoptera</taxon>
        <taxon>Endopterygota</taxon>
        <taxon>Coleoptera</taxon>
        <taxon>Polyphaga</taxon>
        <taxon>Cucujiformia</taxon>
        <taxon>Tenebrionidae</taxon>
        <taxon>Tenebrionidae incertae sedis</taxon>
        <taxon>Tribolium</taxon>
    </lineage>
</organism>
<reference evidence="1 2" key="2">
    <citation type="journal article" date="2010" name="Nucleic Acids Res.">
        <title>BeetleBase in 2010: revisions to provide comprehensive genomic information for Tribolium castaneum.</title>
        <authorList>
            <person name="Kim H.S."/>
            <person name="Murphy T."/>
            <person name="Xia J."/>
            <person name="Caragea D."/>
            <person name="Park Y."/>
            <person name="Beeman R.W."/>
            <person name="Lorenzen M.D."/>
            <person name="Butcher S."/>
            <person name="Manak J.R."/>
            <person name="Brown S.J."/>
        </authorList>
    </citation>
    <scope>GENOME REANNOTATION</scope>
    <source>
        <strain evidence="1 2">Georgia GA2</strain>
    </source>
</reference>
<dbReference type="EMBL" id="KQ971321">
    <property type="protein sequence ID" value="EFA00036.1"/>
    <property type="molecule type" value="Genomic_DNA"/>
</dbReference>
<sequence>MTENSSFYGSSCGDYSDIEKIKSEILTKRFDLSKFKCMPKEILETTLVHWRGEQLQKVEEELHLLRIIEDMMKNSDAEKFEGYTDKTKLAELIKSVRSSSEI</sequence>
<proteinExistence type="predicted"/>
<dbReference type="Proteomes" id="UP000007266">
    <property type="component" value="Linkage group 3"/>
</dbReference>